<reference evidence="13" key="3">
    <citation type="submission" date="2021-08" db="EMBL/GenBank/DDBJ databases">
        <authorList>
            <person name="Tani A."/>
            <person name="Ola A."/>
            <person name="Ogura Y."/>
            <person name="Katsura K."/>
            <person name="Hayashi T."/>
        </authorList>
    </citation>
    <scope>NUCLEOTIDE SEQUENCE</scope>
    <source>
        <strain evidence="13">DSM 21893</strain>
    </source>
</reference>
<protein>
    <recommendedName>
        <fullName evidence="9">Sec-independent protein translocase protein TatA</fullName>
    </recommendedName>
</protein>
<evidence type="ECO:0000256" key="10">
    <source>
        <dbReference type="SAM" id="MobiDB-lite"/>
    </source>
</evidence>
<dbReference type="EMBL" id="LR743511">
    <property type="protein sequence ID" value="CAA2144702.1"/>
    <property type="molecule type" value="Genomic_DNA"/>
</dbReference>
<evidence type="ECO:0000256" key="6">
    <source>
        <dbReference type="ARBA" id="ARBA00022989"/>
    </source>
</evidence>
<dbReference type="NCBIfam" id="TIGR01411">
    <property type="entry name" value="tatAE"/>
    <property type="match status" value="1"/>
</dbReference>
<dbReference type="Gene3D" id="1.20.5.3310">
    <property type="match status" value="1"/>
</dbReference>
<accession>A0A679JK61</accession>
<keyword evidence="2 9" id="KW-0813">Transport</keyword>
<dbReference type="GO" id="GO:0033281">
    <property type="term" value="C:TAT protein transport complex"/>
    <property type="evidence" value="ECO:0007669"/>
    <property type="project" value="UniProtKB-UniRule"/>
</dbReference>
<comment type="similarity">
    <text evidence="9">Belongs to the TatA/E family.</text>
</comment>
<evidence type="ECO:0000256" key="5">
    <source>
        <dbReference type="ARBA" id="ARBA00022927"/>
    </source>
</evidence>
<dbReference type="PANTHER" id="PTHR42982">
    <property type="entry name" value="SEC-INDEPENDENT PROTEIN TRANSLOCASE PROTEIN TATA"/>
    <property type="match status" value="1"/>
</dbReference>
<dbReference type="HAMAP" id="MF_00236">
    <property type="entry name" value="TatA_E"/>
    <property type="match status" value="1"/>
</dbReference>
<dbReference type="AlphaFoldDB" id="A0A679JK61"/>
<dbReference type="Proteomes" id="UP001055307">
    <property type="component" value="Unassembled WGS sequence"/>
</dbReference>
<comment type="function">
    <text evidence="9">Part of the twin-arginine translocation (Tat) system that transports large folded proteins containing a characteristic twin-arginine motif in their signal peptide across membranes. TatA could form the protein-conducting channel of the Tat system.</text>
</comment>
<reference evidence="11" key="2">
    <citation type="submission" date="2019-12" db="EMBL/GenBank/DDBJ databases">
        <authorList>
            <person name="Cremers G."/>
        </authorList>
    </citation>
    <scope>NUCLEOTIDE SEQUENCE</scope>
    <source>
        <strain evidence="11">Mbul1</strain>
        <strain evidence="12">Mbul2</strain>
    </source>
</reference>
<keyword evidence="8 9" id="KW-0472">Membrane</keyword>
<keyword evidence="3 9" id="KW-1003">Cell membrane</keyword>
<evidence type="ECO:0000256" key="7">
    <source>
        <dbReference type="ARBA" id="ARBA00023010"/>
    </source>
</evidence>
<proteinExistence type="inferred from homology"/>
<evidence type="ECO:0000256" key="3">
    <source>
        <dbReference type="ARBA" id="ARBA00022475"/>
    </source>
</evidence>
<feature type="transmembrane region" description="Helical" evidence="9">
    <location>
        <begin position="6"/>
        <end position="25"/>
    </location>
</feature>
<feature type="region of interest" description="Disordered" evidence="10">
    <location>
        <begin position="43"/>
        <end position="87"/>
    </location>
</feature>
<dbReference type="Pfam" id="PF02416">
    <property type="entry name" value="TatA_B_E"/>
    <property type="match status" value="1"/>
</dbReference>
<reference evidence="13" key="1">
    <citation type="journal article" date="2016" name="Front. Microbiol.">
        <title>Genome Sequence of the Piezophilic, Mesophilic Sulfate-Reducing Bacterium Desulfovibrio indicus J2T.</title>
        <authorList>
            <person name="Cao J."/>
            <person name="Maignien L."/>
            <person name="Shao Z."/>
            <person name="Alain K."/>
            <person name="Jebbar M."/>
        </authorList>
    </citation>
    <scope>NUCLEOTIDE SEQUENCE</scope>
    <source>
        <strain evidence="13">DSM 21893</strain>
    </source>
</reference>
<evidence type="ECO:0000256" key="4">
    <source>
        <dbReference type="ARBA" id="ARBA00022692"/>
    </source>
</evidence>
<dbReference type="EMBL" id="LR743504">
    <property type="protein sequence ID" value="CAA2106402.1"/>
    <property type="molecule type" value="Genomic_DNA"/>
</dbReference>
<evidence type="ECO:0000313" key="11">
    <source>
        <dbReference type="EMBL" id="CAA2106402.1"/>
    </source>
</evidence>
<comment type="subunit">
    <text evidence="9">The Tat system comprises two distinct complexes: a TatABC complex, containing multiple copies of TatA, TatB and TatC subunits, and a separate TatA complex, containing only TatA subunits. Substrates initially bind to the TatABC complex, which probably triggers association of the separate TatA complex to form the active translocon.</text>
</comment>
<dbReference type="PANTHER" id="PTHR42982:SF1">
    <property type="entry name" value="SEC-INDEPENDENT PROTEIN TRANSLOCASE PROTEIN TATA"/>
    <property type="match status" value="1"/>
</dbReference>
<keyword evidence="7 9" id="KW-0811">Translocation</keyword>
<dbReference type="InterPro" id="IPR003369">
    <property type="entry name" value="TatA/B/E"/>
</dbReference>
<dbReference type="EMBL" id="BPQF01000011">
    <property type="protein sequence ID" value="GJD39693.1"/>
    <property type="molecule type" value="Genomic_DNA"/>
</dbReference>
<evidence type="ECO:0000256" key="8">
    <source>
        <dbReference type="ARBA" id="ARBA00023136"/>
    </source>
</evidence>
<sequence>MGSMSIWHWIIVAGIVMLLFGRGKISDLMGDVAKGIKAFKKGMAEDETPAGQAPAVPPPSNGEPVRTLPHQGEPATASHVSADRKVV</sequence>
<evidence type="ECO:0000313" key="12">
    <source>
        <dbReference type="EMBL" id="CAA2144702.1"/>
    </source>
</evidence>
<evidence type="ECO:0000256" key="1">
    <source>
        <dbReference type="ARBA" id="ARBA00004162"/>
    </source>
</evidence>
<name>A0A679JK61_9HYPH</name>
<dbReference type="InterPro" id="IPR006312">
    <property type="entry name" value="TatA/E"/>
</dbReference>
<evidence type="ECO:0000256" key="2">
    <source>
        <dbReference type="ARBA" id="ARBA00022448"/>
    </source>
</evidence>
<keyword evidence="4 9" id="KW-0812">Transmembrane</keyword>
<evidence type="ECO:0000313" key="14">
    <source>
        <dbReference type="Proteomes" id="UP001055307"/>
    </source>
</evidence>
<keyword evidence="6 9" id="KW-1133">Transmembrane helix</keyword>
<dbReference type="NCBIfam" id="NF001940">
    <property type="entry name" value="PRK00720.1"/>
    <property type="match status" value="1"/>
</dbReference>
<dbReference type="RefSeq" id="WP_018043520.1">
    <property type="nucleotide sequence ID" value="NZ_BPQF01000011.1"/>
</dbReference>
<keyword evidence="14" id="KW-1185">Reference proteome</keyword>
<evidence type="ECO:0000256" key="9">
    <source>
        <dbReference type="HAMAP-Rule" id="MF_00236"/>
    </source>
</evidence>
<comment type="subcellular location">
    <subcellularLocation>
        <location evidence="1 9">Cell membrane</location>
        <topology evidence="1 9">Single-pass membrane protein</topology>
    </subcellularLocation>
</comment>
<organism evidence="11">
    <name type="scientific">Methylobacterium bullatum</name>
    <dbReference type="NCBI Taxonomy" id="570505"/>
    <lineage>
        <taxon>Bacteria</taxon>
        <taxon>Pseudomonadati</taxon>
        <taxon>Pseudomonadota</taxon>
        <taxon>Alphaproteobacteria</taxon>
        <taxon>Hyphomicrobiales</taxon>
        <taxon>Methylobacteriaceae</taxon>
        <taxon>Methylobacterium</taxon>
    </lineage>
</organism>
<gene>
    <name evidence="9 11" type="primary">tatA</name>
    <name evidence="12" type="ORF">MBLL_03826</name>
    <name evidence="11" type="ORF">MBUL_03657</name>
    <name evidence="13" type="ORF">OICFNHDK_2156</name>
</gene>
<keyword evidence="5 9" id="KW-0653">Protein transport</keyword>
<evidence type="ECO:0000313" key="13">
    <source>
        <dbReference type="EMBL" id="GJD39693.1"/>
    </source>
</evidence>
<dbReference type="GO" id="GO:0043953">
    <property type="term" value="P:protein transport by the Tat complex"/>
    <property type="evidence" value="ECO:0007669"/>
    <property type="project" value="UniProtKB-UniRule"/>
</dbReference>
<dbReference type="GO" id="GO:0008320">
    <property type="term" value="F:protein transmembrane transporter activity"/>
    <property type="evidence" value="ECO:0007669"/>
    <property type="project" value="UniProtKB-UniRule"/>
</dbReference>